<feature type="domain" description="DUF488" evidence="1">
    <location>
        <begin position="38"/>
        <end position="110"/>
    </location>
</feature>
<proteinExistence type="predicted"/>
<evidence type="ECO:0000313" key="2">
    <source>
        <dbReference type="EMBL" id="RHG64780.1"/>
    </source>
</evidence>
<accession>A0A3R6DZ60</accession>
<name>A0A3R6DZ60_9BACT</name>
<evidence type="ECO:0000259" key="1">
    <source>
        <dbReference type="Pfam" id="PF22751"/>
    </source>
</evidence>
<dbReference type="InterPro" id="IPR054495">
    <property type="entry name" value="DUF488-N3a"/>
</dbReference>
<gene>
    <name evidence="2" type="ORF">DW250_10040</name>
</gene>
<protein>
    <submittedName>
        <fullName evidence="2">DUF488 family protein</fullName>
    </submittedName>
</protein>
<sequence>MKIYTSYFSNGAKLAKAGIMMIGIALYPPKWFTGLSNKYVSPSWDILHNSKSKEDYVQRFNSEILAHRDPKAFLSAIEKMANGKDVALCCFEKPDDFCHRHLVAKWLNEKLGIQVEEFGISKNPVYSEQSLF</sequence>
<dbReference type="Proteomes" id="UP000286501">
    <property type="component" value="Unassembled WGS sequence"/>
</dbReference>
<organism evidence="2 3">
    <name type="scientific">Segatella copri</name>
    <dbReference type="NCBI Taxonomy" id="165179"/>
    <lineage>
        <taxon>Bacteria</taxon>
        <taxon>Pseudomonadati</taxon>
        <taxon>Bacteroidota</taxon>
        <taxon>Bacteroidia</taxon>
        <taxon>Bacteroidales</taxon>
        <taxon>Prevotellaceae</taxon>
        <taxon>Segatella</taxon>
    </lineage>
</organism>
<comment type="caution">
    <text evidence="2">The sequence shown here is derived from an EMBL/GenBank/DDBJ whole genome shotgun (WGS) entry which is preliminary data.</text>
</comment>
<dbReference type="AlphaFoldDB" id="A0A3R6DZ60"/>
<reference evidence="2 3" key="1">
    <citation type="submission" date="2018-08" db="EMBL/GenBank/DDBJ databases">
        <title>A genome reference for cultivated species of the human gut microbiota.</title>
        <authorList>
            <person name="Zou Y."/>
            <person name="Xue W."/>
            <person name="Luo G."/>
        </authorList>
    </citation>
    <scope>NUCLEOTIDE SEQUENCE [LARGE SCALE GENOMIC DNA]</scope>
    <source>
        <strain evidence="2 3">AM22-1</strain>
    </source>
</reference>
<dbReference type="EMBL" id="QRIN01000040">
    <property type="protein sequence ID" value="RHG64780.1"/>
    <property type="molecule type" value="Genomic_DNA"/>
</dbReference>
<dbReference type="Pfam" id="PF22751">
    <property type="entry name" value="DUF488-N3a"/>
    <property type="match status" value="1"/>
</dbReference>
<evidence type="ECO:0000313" key="3">
    <source>
        <dbReference type="Proteomes" id="UP000286501"/>
    </source>
</evidence>
<dbReference type="RefSeq" id="WP_118201116.1">
    <property type="nucleotide sequence ID" value="NZ_JAHRGK010000002.1"/>
</dbReference>